<organism evidence="2 3">
    <name type="scientific">Sphingomonas ginsenosidivorax</name>
    <dbReference type="NCBI Taxonomy" id="862135"/>
    <lineage>
        <taxon>Bacteria</taxon>
        <taxon>Pseudomonadati</taxon>
        <taxon>Pseudomonadota</taxon>
        <taxon>Alphaproteobacteria</taxon>
        <taxon>Sphingomonadales</taxon>
        <taxon>Sphingomonadaceae</taxon>
        <taxon>Sphingomonas</taxon>
    </lineage>
</organism>
<name>A0A5C6UIY5_9SPHN</name>
<dbReference type="EMBL" id="VOQR01000001">
    <property type="protein sequence ID" value="TXC72181.1"/>
    <property type="molecule type" value="Genomic_DNA"/>
</dbReference>
<protein>
    <submittedName>
        <fullName evidence="2">DUF1440 domain-containing protein</fullName>
    </submittedName>
</protein>
<comment type="caution">
    <text evidence="2">The sequence shown here is derived from an EMBL/GenBank/DDBJ whole genome shotgun (WGS) entry which is preliminary data.</text>
</comment>
<evidence type="ECO:0000313" key="2">
    <source>
        <dbReference type="EMBL" id="TXC72181.1"/>
    </source>
</evidence>
<keyword evidence="1" id="KW-0812">Transmembrane</keyword>
<keyword evidence="1" id="KW-0472">Membrane</keyword>
<dbReference type="AlphaFoldDB" id="A0A5C6UIY5"/>
<dbReference type="InterPro" id="IPR009898">
    <property type="entry name" value="DUF1440"/>
</dbReference>
<proteinExistence type="predicted"/>
<dbReference type="Proteomes" id="UP000321250">
    <property type="component" value="Unassembled WGS sequence"/>
</dbReference>
<evidence type="ECO:0000313" key="3">
    <source>
        <dbReference type="Proteomes" id="UP000321250"/>
    </source>
</evidence>
<feature type="transmembrane region" description="Helical" evidence="1">
    <location>
        <begin position="12"/>
        <end position="30"/>
    </location>
</feature>
<evidence type="ECO:0000256" key="1">
    <source>
        <dbReference type="SAM" id="Phobius"/>
    </source>
</evidence>
<dbReference type="OrthoDB" id="67403at2"/>
<reference evidence="2 3" key="1">
    <citation type="journal article" date="2013" name="Antonie Van Leeuwenhoek">
        <title>Sphingomonas ginsenosidivorax sp. nov., with the ability to transform ginsenosides.</title>
        <authorList>
            <person name="Jin X.F."/>
            <person name="Kim J.K."/>
            <person name="Liu Q.M."/>
            <person name="Kang M.S."/>
            <person name="He D."/>
            <person name="Jin F.X."/>
            <person name="Kim S.C."/>
            <person name="Im W.T."/>
        </authorList>
    </citation>
    <scope>NUCLEOTIDE SEQUENCE [LARGE SCALE GENOMIC DNA]</scope>
    <source>
        <strain evidence="2 3">KHI67</strain>
    </source>
</reference>
<dbReference type="RefSeq" id="WP_147083457.1">
    <property type="nucleotide sequence ID" value="NZ_VOQR01000001.1"/>
</dbReference>
<gene>
    <name evidence="2" type="ORF">FSB78_15445</name>
</gene>
<keyword evidence="1" id="KW-1133">Transmembrane helix</keyword>
<sequence length="186" mass="18692">MTNTSSPTAADIATAAAVGLIAGLAASFVMNRFQALTQPAASGDGEPATERAADDVARAVTGAPIPDADKPAAGQLVHYGAGAVLGIGYAVAAEFAPKVTLGAGTAFATLTWAMLDEVAVPAAGLSGPPWKSPIETHAYGLASHLVFGIATETTRRLALRAHRRLADAIDAAPRTPPTRTGSAARP</sequence>
<dbReference type="Pfam" id="PF07274">
    <property type="entry name" value="DUF1440"/>
    <property type="match status" value="1"/>
</dbReference>
<accession>A0A5C6UIY5</accession>
<keyword evidence="3" id="KW-1185">Reference proteome</keyword>